<name>A0ABN8P4A3_9CNID</name>
<accession>A0ABN8P4A3</accession>
<evidence type="ECO:0000256" key="1">
    <source>
        <dbReference type="SAM" id="MobiDB-lite"/>
    </source>
</evidence>
<reference evidence="3 4" key="1">
    <citation type="submission" date="2022-05" db="EMBL/GenBank/DDBJ databases">
        <authorList>
            <consortium name="Genoscope - CEA"/>
            <person name="William W."/>
        </authorList>
    </citation>
    <scope>NUCLEOTIDE SEQUENCE [LARGE SCALE GENOMIC DNA]</scope>
</reference>
<feature type="domain" description="CTHRC1 C-terminal" evidence="2">
    <location>
        <begin position="2"/>
        <end position="106"/>
    </location>
</feature>
<dbReference type="EMBL" id="CALNXK010000047">
    <property type="protein sequence ID" value="CAH3129656.1"/>
    <property type="molecule type" value="Genomic_DNA"/>
</dbReference>
<dbReference type="Pfam" id="PF25815">
    <property type="entry name" value="CTHRC1_C"/>
    <property type="match status" value="1"/>
</dbReference>
<evidence type="ECO:0000313" key="3">
    <source>
        <dbReference type="EMBL" id="CAH3129656.1"/>
    </source>
</evidence>
<dbReference type="InterPro" id="IPR057873">
    <property type="entry name" value="CTHRC1_C"/>
</dbReference>
<gene>
    <name evidence="3" type="ORF">PLOB_00034449</name>
</gene>
<dbReference type="Proteomes" id="UP001159405">
    <property type="component" value="Unassembled WGS sequence"/>
</dbReference>
<sequence length="258" mass="28761">MKKYTETSLHVYFAGNLRIYNCDDCCSRWYFKFNSAECSSPGKIDGAFYMVSGAGKNLHRHRHIEGHCNNIHKGKVRVGFWVGSCNNGHKLTDADTGWTTMSRIFIEEVASAQHFCYAQYYYDDDSSSKSCGCDKFSKGCFPEVLGKPYTLTVYQGLGPVGPAGPAGPPGPKGNQGAKGPPGPPHTMNWKQCVYNGLSDHKDLGLIKLFIAISNHIRDGYALVGHRNRSLLRTLYGTPHWEYSFTGKRIESICRIDSR</sequence>
<comment type="caution">
    <text evidence="3">The sequence shown here is derived from an EMBL/GenBank/DDBJ whole genome shotgun (WGS) entry which is preliminary data.</text>
</comment>
<feature type="region of interest" description="Disordered" evidence="1">
    <location>
        <begin position="162"/>
        <end position="182"/>
    </location>
</feature>
<protein>
    <recommendedName>
        <fullName evidence="2">CTHRC1 C-terminal domain-containing protein</fullName>
    </recommendedName>
</protein>
<evidence type="ECO:0000259" key="2">
    <source>
        <dbReference type="Pfam" id="PF25815"/>
    </source>
</evidence>
<organism evidence="3 4">
    <name type="scientific">Porites lobata</name>
    <dbReference type="NCBI Taxonomy" id="104759"/>
    <lineage>
        <taxon>Eukaryota</taxon>
        <taxon>Metazoa</taxon>
        <taxon>Cnidaria</taxon>
        <taxon>Anthozoa</taxon>
        <taxon>Hexacorallia</taxon>
        <taxon>Scleractinia</taxon>
        <taxon>Fungiina</taxon>
        <taxon>Poritidae</taxon>
        <taxon>Porites</taxon>
    </lineage>
</organism>
<keyword evidence="4" id="KW-1185">Reference proteome</keyword>
<evidence type="ECO:0000313" key="4">
    <source>
        <dbReference type="Proteomes" id="UP001159405"/>
    </source>
</evidence>
<dbReference type="Gene3D" id="1.20.5.320">
    <property type="entry name" value="6-Phosphogluconate Dehydrogenase, domain 3"/>
    <property type="match status" value="1"/>
</dbReference>
<proteinExistence type="predicted"/>